<accession>A0A507D0R0</accession>
<dbReference type="GO" id="GO:0005634">
    <property type="term" value="C:nucleus"/>
    <property type="evidence" value="ECO:0007669"/>
    <property type="project" value="UniProtKB-SubCell"/>
</dbReference>
<evidence type="ECO:0000313" key="10">
    <source>
        <dbReference type="Proteomes" id="UP000320475"/>
    </source>
</evidence>
<dbReference type="OrthoDB" id="10038011at2759"/>
<dbReference type="InterPro" id="IPR001471">
    <property type="entry name" value="AP2/ERF_dom"/>
</dbReference>
<comment type="subcellular location">
    <subcellularLocation>
        <location evidence="1">Nucleus</location>
    </subcellularLocation>
</comment>
<dbReference type="GO" id="GO:0003700">
    <property type="term" value="F:DNA-binding transcription factor activity"/>
    <property type="evidence" value="ECO:0007669"/>
    <property type="project" value="InterPro"/>
</dbReference>
<keyword evidence="3" id="KW-0238">DNA-binding</keyword>
<reference evidence="9 10" key="1">
    <citation type="journal article" date="2019" name="Sci. Rep.">
        <title>Comparative genomics of chytrid fungi reveal insights into the obligate biotrophic and pathogenic lifestyle of Synchytrium endobioticum.</title>
        <authorList>
            <person name="van de Vossenberg B.T.L.H."/>
            <person name="Warris S."/>
            <person name="Nguyen H.D.T."/>
            <person name="van Gent-Pelzer M.P.E."/>
            <person name="Joly D.L."/>
            <person name="van de Geest H.C."/>
            <person name="Bonants P.J.M."/>
            <person name="Smith D.S."/>
            <person name="Levesque C.A."/>
            <person name="van der Lee T.A.J."/>
        </authorList>
    </citation>
    <scope>NUCLEOTIDE SEQUENCE [LARGE SCALE GENOMIC DNA]</scope>
    <source>
        <strain evidence="9 10">LEV6574</strain>
    </source>
</reference>
<dbReference type="PROSITE" id="PS51032">
    <property type="entry name" value="AP2_ERF"/>
    <property type="match status" value="1"/>
</dbReference>
<dbReference type="VEuPathDB" id="FungiDB:SeMB42_g02786"/>
<dbReference type="GO" id="GO:0003677">
    <property type="term" value="F:DNA binding"/>
    <property type="evidence" value="ECO:0007669"/>
    <property type="project" value="UniProtKB-KW"/>
</dbReference>
<feature type="region of interest" description="Disordered" evidence="6">
    <location>
        <begin position="132"/>
        <end position="205"/>
    </location>
</feature>
<evidence type="ECO:0000256" key="3">
    <source>
        <dbReference type="ARBA" id="ARBA00023125"/>
    </source>
</evidence>
<dbReference type="SMART" id="SM00380">
    <property type="entry name" value="AP2"/>
    <property type="match status" value="1"/>
</dbReference>
<dbReference type="SUPFAM" id="SSF54171">
    <property type="entry name" value="DNA-binding domain"/>
    <property type="match status" value="1"/>
</dbReference>
<evidence type="ECO:0000256" key="7">
    <source>
        <dbReference type="SAM" id="Phobius"/>
    </source>
</evidence>
<protein>
    <recommendedName>
        <fullName evidence="8">AP2/ERF domain-containing protein</fullName>
    </recommendedName>
</protein>
<evidence type="ECO:0000259" key="8">
    <source>
        <dbReference type="PROSITE" id="PS51032"/>
    </source>
</evidence>
<proteinExistence type="predicted"/>
<keyword evidence="7" id="KW-0472">Membrane</keyword>
<dbReference type="EMBL" id="QEAM01000163">
    <property type="protein sequence ID" value="TPX44901.1"/>
    <property type="molecule type" value="Genomic_DNA"/>
</dbReference>
<keyword evidence="2" id="KW-0805">Transcription regulation</keyword>
<feature type="transmembrane region" description="Helical" evidence="7">
    <location>
        <begin position="20"/>
        <end position="41"/>
    </location>
</feature>
<dbReference type="Proteomes" id="UP000320475">
    <property type="component" value="Unassembled WGS sequence"/>
</dbReference>
<dbReference type="InterPro" id="IPR036955">
    <property type="entry name" value="AP2/ERF_dom_sf"/>
</dbReference>
<organism evidence="9 10">
    <name type="scientific">Synchytrium endobioticum</name>
    <dbReference type="NCBI Taxonomy" id="286115"/>
    <lineage>
        <taxon>Eukaryota</taxon>
        <taxon>Fungi</taxon>
        <taxon>Fungi incertae sedis</taxon>
        <taxon>Chytridiomycota</taxon>
        <taxon>Chytridiomycota incertae sedis</taxon>
        <taxon>Chytridiomycetes</taxon>
        <taxon>Synchytriales</taxon>
        <taxon>Synchytriaceae</taxon>
        <taxon>Synchytrium</taxon>
    </lineage>
</organism>
<feature type="domain" description="AP2/ERF" evidence="8">
    <location>
        <begin position="225"/>
        <end position="283"/>
    </location>
</feature>
<evidence type="ECO:0000256" key="6">
    <source>
        <dbReference type="SAM" id="MobiDB-lite"/>
    </source>
</evidence>
<keyword evidence="5" id="KW-0539">Nucleus</keyword>
<sequence>MKIDDLDWRQFYHLILYLPWIYHIIFGTLEVNVYLVPFFVLDLESSVSEHHTTMGSQTAHEMLSVGPGPIDLIRDDPTITMTPTLPDITSTPTTASTAPTAKGALGEDIETMKAAAALSFLSESAHVAAFALEDEDESGPPPPPPPSPPSTRRRTSSYGVESRQLKLRLSDNIGTETEKPRSSRKVTPRSTRYSPPARTQPTATRRAATVFKRTPTSLDSRRTSRYKGVSKDRDKWRARVHVKGRCYWIGTYATEVQAAKAYNDAATDLFGVGAELNDLSEFEMVTDGPPGE</sequence>
<dbReference type="InterPro" id="IPR016177">
    <property type="entry name" value="DNA-bd_dom_sf"/>
</dbReference>
<feature type="compositionally biased region" description="Low complexity" evidence="6">
    <location>
        <begin position="195"/>
        <end position="205"/>
    </location>
</feature>
<evidence type="ECO:0000256" key="4">
    <source>
        <dbReference type="ARBA" id="ARBA00023163"/>
    </source>
</evidence>
<evidence type="ECO:0000256" key="2">
    <source>
        <dbReference type="ARBA" id="ARBA00023015"/>
    </source>
</evidence>
<comment type="caution">
    <text evidence="9">The sequence shown here is derived from an EMBL/GenBank/DDBJ whole genome shotgun (WGS) entry which is preliminary data.</text>
</comment>
<evidence type="ECO:0000256" key="1">
    <source>
        <dbReference type="ARBA" id="ARBA00004123"/>
    </source>
</evidence>
<evidence type="ECO:0000313" key="9">
    <source>
        <dbReference type="EMBL" id="TPX44901.1"/>
    </source>
</evidence>
<evidence type="ECO:0000256" key="5">
    <source>
        <dbReference type="ARBA" id="ARBA00023242"/>
    </source>
</evidence>
<dbReference type="Gene3D" id="3.30.730.10">
    <property type="entry name" value="AP2/ERF domain"/>
    <property type="match status" value="1"/>
</dbReference>
<dbReference type="AlphaFoldDB" id="A0A507D0R0"/>
<keyword evidence="7" id="KW-1133">Transmembrane helix</keyword>
<keyword evidence="4" id="KW-0804">Transcription</keyword>
<name>A0A507D0R0_9FUNG</name>
<gene>
    <name evidence="9" type="ORF">SeLEV6574_g04221</name>
</gene>
<keyword evidence="7" id="KW-0812">Transmembrane</keyword>
<feature type="compositionally biased region" description="Pro residues" evidence="6">
    <location>
        <begin position="139"/>
        <end position="149"/>
    </location>
</feature>